<organism evidence="8 9">
    <name type="scientific">Paracoccus tibetensis</name>
    <dbReference type="NCBI Taxonomy" id="336292"/>
    <lineage>
        <taxon>Bacteria</taxon>
        <taxon>Pseudomonadati</taxon>
        <taxon>Pseudomonadota</taxon>
        <taxon>Alphaproteobacteria</taxon>
        <taxon>Rhodobacterales</taxon>
        <taxon>Paracoccaceae</taxon>
        <taxon>Paracoccus</taxon>
    </lineage>
</organism>
<keyword evidence="5" id="KW-1133">Transmembrane helix</keyword>
<dbReference type="InterPro" id="IPR004089">
    <property type="entry name" value="MCPsignal_dom"/>
</dbReference>
<dbReference type="AlphaFoldDB" id="A0A1G5IZQ3"/>
<feature type="transmembrane region" description="Helical" evidence="5">
    <location>
        <begin position="93"/>
        <end position="112"/>
    </location>
</feature>
<evidence type="ECO:0000256" key="5">
    <source>
        <dbReference type="SAM" id="Phobius"/>
    </source>
</evidence>
<dbReference type="GO" id="GO:0016020">
    <property type="term" value="C:membrane"/>
    <property type="evidence" value="ECO:0007669"/>
    <property type="project" value="InterPro"/>
</dbReference>
<proteinExistence type="inferred from homology"/>
<feature type="domain" description="HAMP" evidence="7">
    <location>
        <begin position="215"/>
        <end position="271"/>
    </location>
</feature>
<evidence type="ECO:0000259" key="7">
    <source>
        <dbReference type="PROSITE" id="PS50885"/>
    </source>
</evidence>
<feature type="transmembrane region" description="Helical" evidence="5">
    <location>
        <begin position="119"/>
        <end position="140"/>
    </location>
</feature>
<evidence type="ECO:0000256" key="3">
    <source>
        <dbReference type="PROSITE-ProRule" id="PRU00284"/>
    </source>
</evidence>
<name>A0A1G5IZQ3_9RHOB</name>
<gene>
    <name evidence="8" type="ORF">SAMN05660710_02907</name>
</gene>
<evidence type="ECO:0000259" key="6">
    <source>
        <dbReference type="PROSITE" id="PS50111"/>
    </source>
</evidence>
<feature type="transmembrane region" description="Helical" evidence="5">
    <location>
        <begin position="44"/>
        <end position="61"/>
    </location>
</feature>
<dbReference type="PRINTS" id="PR00260">
    <property type="entry name" value="CHEMTRNSDUCR"/>
</dbReference>
<dbReference type="GO" id="GO:0006935">
    <property type="term" value="P:chemotaxis"/>
    <property type="evidence" value="ECO:0007669"/>
    <property type="project" value="UniProtKB-KW"/>
</dbReference>
<evidence type="ECO:0000256" key="1">
    <source>
        <dbReference type="ARBA" id="ARBA00022500"/>
    </source>
</evidence>
<evidence type="ECO:0000313" key="9">
    <source>
        <dbReference type="Proteomes" id="UP000199502"/>
    </source>
</evidence>
<feature type="transmembrane region" description="Helical" evidence="5">
    <location>
        <begin position="152"/>
        <end position="172"/>
    </location>
</feature>
<sequence length="557" mass="58840">MYQVRSANPETATAWWGASGLIVLHWMLVLAGLSISNILGRPDIVPLGALLLLASLVTVVLRRAPMDVGSQMAAAATLATSVAMLVYQMRGHVWQGDLHMLFFACLAALAIFCDWRPIATFTAFVAFHHALVNMIIPGAVFEGGLDLGRTALHAAILAIEATALMGLCTLLAQSRAKAAAALQESEATRATADELARQQAANERAHASEQEAVLVAQARVVREIEAGLARLAAGNLKEPIDSPAHHPFPPQFDTLRFGYNQLLEQIDSLFLRVDTIADAVRHDANDIEQRAAELSRNSAQQVDMLDSSNGTVVRVASLVSRAREKAEDATQATRANEERATSGGNIVAEAVAAMQAIEASSTQITRIISVIEDIAFQTNLLALNAGVEAARAGEAGRGFAVVATEVRGLAERASTSAREIRGLISASEGQVSAGSGLVRRAGAALDEIVSSAKEMRHLMEAISAATREQELGLNEVAAALSKVEASTRETTDAAGENQASAAAVARRSDELTATLLGFLTPPRPADWSDLDELPSLTDVGAALDPPASEARRAVTSY</sequence>
<feature type="transmembrane region" description="Helical" evidence="5">
    <location>
        <begin position="12"/>
        <end position="38"/>
    </location>
</feature>
<evidence type="ECO:0000313" key="8">
    <source>
        <dbReference type="EMBL" id="SCY81585.1"/>
    </source>
</evidence>
<evidence type="ECO:0000256" key="4">
    <source>
        <dbReference type="SAM" id="MobiDB-lite"/>
    </source>
</evidence>
<dbReference type="GO" id="GO:0007165">
    <property type="term" value="P:signal transduction"/>
    <property type="evidence" value="ECO:0007669"/>
    <property type="project" value="UniProtKB-KW"/>
</dbReference>
<accession>A0A1G5IZQ3</accession>
<dbReference type="Pfam" id="PF00015">
    <property type="entry name" value="MCPsignal"/>
    <property type="match status" value="1"/>
</dbReference>
<protein>
    <submittedName>
        <fullName evidence="8">Methyl-accepting chemotaxis protein</fullName>
    </submittedName>
</protein>
<reference evidence="8 9" key="1">
    <citation type="submission" date="2016-10" db="EMBL/GenBank/DDBJ databases">
        <authorList>
            <person name="de Groot N.N."/>
        </authorList>
    </citation>
    <scope>NUCLEOTIDE SEQUENCE [LARGE SCALE GENOMIC DNA]</scope>
    <source>
        <strain evidence="8 9">CGMCC 1.8925</strain>
    </source>
</reference>
<dbReference type="PANTHER" id="PTHR43531">
    <property type="entry name" value="PROTEIN ICFG"/>
    <property type="match status" value="1"/>
</dbReference>
<dbReference type="Proteomes" id="UP000199502">
    <property type="component" value="Unassembled WGS sequence"/>
</dbReference>
<dbReference type="PANTHER" id="PTHR43531:SF11">
    <property type="entry name" value="METHYL-ACCEPTING CHEMOTAXIS PROTEIN 3"/>
    <property type="match status" value="1"/>
</dbReference>
<keyword evidence="5" id="KW-0472">Membrane</keyword>
<evidence type="ECO:0000256" key="2">
    <source>
        <dbReference type="ARBA" id="ARBA00029447"/>
    </source>
</evidence>
<dbReference type="PROSITE" id="PS50111">
    <property type="entry name" value="CHEMOTAXIS_TRANSDUC_2"/>
    <property type="match status" value="1"/>
</dbReference>
<feature type="domain" description="Methyl-accepting transducer" evidence="6">
    <location>
        <begin position="276"/>
        <end position="505"/>
    </location>
</feature>
<feature type="region of interest" description="Disordered" evidence="4">
    <location>
        <begin position="538"/>
        <end position="557"/>
    </location>
</feature>
<dbReference type="CDD" id="cd11386">
    <property type="entry name" value="MCP_signal"/>
    <property type="match status" value="1"/>
</dbReference>
<keyword evidence="9" id="KW-1185">Reference proteome</keyword>
<dbReference type="EMBL" id="FMVT01000010">
    <property type="protein sequence ID" value="SCY81585.1"/>
    <property type="molecule type" value="Genomic_DNA"/>
</dbReference>
<dbReference type="SMART" id="SM00283">
    <property type="entry name" value="MA"/>
    <property type="match status" value="1"/>
</dbReference>
<dbReference type="InterPro" id="IPR003660">
    <property type="entry name" value="HAMP_dom"/>
</dbReference>
<keyword evidence="3" id="KW-0807">Transducer</keyword>
<keyword evidence="5" id="KW-0812">Transmembrane</keyword>
<dbReference type="GO" id="GO:0004888">
    <property type="term" value="F:transmembrane signaling receptor activity"/>
    <property type="evidence" value="ECO:0007669"/>
    <property type="project" value="InterPro"/>
</dbReference>
<keyword evidence="1" id="KW-0145">Chemotaxis</keyword>
<dbReference type="InterPro" id="IPR051310">
    <property type="entry name" value="MCP_chemotaxis"/>
</dbReference>
<dbReference type="InterPro" id="IPR004090">
    <property type="entry name" value="Chemotax_Me-accpt_rcpt"/>
</dbReference>
<dbReference type="PROSITE" id="PS50885">
    <property type="entry name" value="HAMP"/>
    <property type="match status" value="1"/>
</dbReference>
<feature type="transmembrane region" description="Helical" evidence="5">
    <location>
        <begin position="68"/>
        <end position="87"/>
    </location>
</feature>
<dbReference type="Gene3D" id="1.10.287.950">
    <property type="entry name" value="Methyl-accepting chemotaxis protein"/>
    <property type="match status" value="1"/>
</dbReference>
<dbReference type="SUPFAM" id="SSF58104">
    <property type="entry name" value="Methyl-accepting chemotaxis protein (MCP) signaling domain"/>
    <property type="match status" value="1"/>
</dbReference>
<comment type="similarity">
    <text evidence="2">Belongs to the methyl-accepting chemotaxis (MCP) protein family.</text>
</comment>
<dbReference type="STRING" id="336292.SAMN05660710_02907"/>